<feature type="transmembrane region" description="Helical" evidence="8">
    <location>
        <begin position="167"/>
        <end position="186"/>
    </location>
</feature>
<feature type="transmembrane region" description="Helical" evidence="8">
    <location>
        <begin position="100"/>
        <end position="118"/>
    </location>
</feature>
<feature type="transmembrane region" description="Helical" evidence="8">
    <location>
        <begin position="69"/>
        <end position="88"/>
    </location>
</feature>
<dbReference type="GeneID" id="118413931"/>
<dbReference type="GO" id="GO:0035249">
    <property type="term" value="P:synaptic transmission, glutamatergic"/>
    <property type="evidence" value="ECO:0000318"/>
    <property type="project" value="GO_Central"/>
</dbReference>
<feature type="transmembrane region" description="Helical" evidence="8">
    <location>
        <begin position="433"/>
        <end position="452"/>
    </location>
</feature>
<protein>
    <submittedName>
        <fullName evidence="12">Vesicular glutamate transporter 1-like</fullName>
    </submittedName>
</protein>
<dbReference type="InterPro" id="IPR011701">
    <property type="entry name" value="MFS"/>
</dbReference>
<dbReference type="Gene3D" id="1.20.1250.20">
    <property type="entry name" value="MFS general substrate transporter like domains"/>
    <property type="match status" value="2"/>
</dbReference>
<comment type="subcellular location">
    <subcellularLocation>
        <location evidence="1">Membrane</location>
        <topology evidence="1">Multi-pass membrane protein</topology>
    </subcellularLocation>
</comment>
<dbReference type="eggNOG" id="KOG2532">
    <property type="taxonomic scope" value="Eukaryota"/>
</dbReference>
<dbReference type="PANTHER" id="PTHR11662">
    <property type="entry name" value="SOLUTE CARRIER FAMILY 17"/>
    <property type="match status" value="1"/>
</dbReference>
<accession>C3Y519</accession>
<dbReference type="GO" id="GO:0098700">
    <property type="term" value="P:neurotransmitter loading into synaptic vesicle"/>
    <property type="evidence" value="ECO:0000318"/>
    <property type="project" value="GO_Central"/>
</dbReference>
<keyword evidence="3 8" id="KW-0812">Transmembrane</keyword>
<evidence type="ECO:0000313" key="12">
    <source>
        <dbReference type="RefSeq" id="XP_035673488.1"/>
    </source>
</evidence>
<feature type="transmembrane region" description="Helical" evidence="8">
    <location>
        <begin position="396"/>
        <end position="421"/>
    </location>
</feature>
<dbReference type="InterPro" id="IPR036259">
    <property type="entry name" value="MFS_trans_sf"/>
</dbReference>
<keyword evidence="2" id="KW-0813">Transport</keyword>
<evidence type="ECO:0000256" key="2">
    <source>
        <dbReference type="ARBA" id="ARBA00022448"/>
    </source>
</evidence>
<feature type="region of interest" description="Disordered" evidence="7">
    <location>
        <begin position="228"/>
        <end position="250"/>
    </location>
</feature>
<feature type="compositionally biased region" description="Basic and acidic residues" evidence="7">
    <location>
        <begin position="501"/>
        <end position="510"/>
    </location>
</feature>
<evidence type="ECO:0000256" key="1">
    <source>
        <dbReference type="ARBA" id="ARBA00004141"/>
    </source>
</evidence>
<dbReference type="EMBL" id="GG666487">
    <property type="protein sequence ID" value="EEN64552.1"/>
    <property type="molecule type" value="Genomic_DNA"/>
</dbReference>
<dbReference type="Pfam" id="PF07690">
    <property type="entry name" value="MFS_1"/>
    <property type="match status" value="1"/>
</dbReference>
<feature type="transmembrane region" description="Helical" evidence="8">
    <location>
        <begin position="192"/>
        <end position="214"/>
    </location>
</feature>
<keyword evidence="11" id="KW-1185">Reference proteome</keyword>
<evidence type="ECO:0000256" key="8">
    <source>
        <dbReference type="SAM" id="Phobius"/>
    </source>
</evidence>
<dbReference type="GO" id="GO:0015293">
    <property type="term" value="F:symporter activity"/>
    <property type="evidence" value="ECO:0007669"/>
    <property type="project" value="UniProtKB-KW"/>
</dbReference>
<reference evidence="12" key="3">
    <citation type="submission" date="2025-04" db="UniProtKB">
        <authorList>
            <consortium name="RefSeq"/>
        </authorList>
    </citation>
    <scope>IDENTIFICATION</scope>
    <source>
        <strain evidence="12">S238N-H82</strain>
        <tissue evidence="12">Testes</tissue>
    </source>
</reference>
<dbReference type="GO" id="GO:0005326">
    <property type="term" value="F:neurotransmitter transmembrane transporter activity"/>
    <property type="evidence" value="ECO:0000318"/>
    <property type="project" value="GO_Central"/>
</dbReference>
<evidence type="ECO:0000256" key="4">
    <source>
        <dbReference type="ARBA" id="ARBA00022847"/>
    </source>
</evidence>
<evidence type="ECO:0000313" key="11">
    <source>
        <dbReference type="Proteomes" id="UP000001554"/>
    </source>
</evidence>
<feature type="transmembrane region" description="Helical" evidence="8">
    <location>
        <begin position="130"/>
        <end position="155"/>
    </location>
</feature>
<name>C3Y519_BRAFL</name>
<feature type="transmembrane region" description="Helical" evidence="8">
    <location>
        <begin position="345"/>
        <end position="376"/>
    </location>
</feature>
<dbReference type="AlphaFoldDB" id="C3Y519"/>
<evidence type="ECO:0000256" key="6">
    <source>
        <dbReference type="ARBA" id="ARBA00023136"/>
    </source>
</evidence>
<evidence type="ECO:0000256" key="3">
    <source>
        <dbReference type="ARBA" id="ARBA00022692"/>
    </source>
</evidence>
<evidence type="ECO:0000256" key="7">
    <source>
        <dbReference type="SAM" id="MobiDB-lite"/>
    </source>
</evidence>
<organism>
    <name type="scientific">Branchiostoma floridae</name>
    <name type="common">Florida lancelet</name>
    <name type="synonym">Amphioxus</name>
    <dbReference type="NCBI Taxonomy" id="7739"/>
    <lineage>
        <taxon>Eukaryota</taxon>
        <taxon>Metazoa</taxon>
        <taxon>Chordata</taxon>
        <taxon>Cephalochordata</taxon>
        <taxon>Leptocardii</taxon>
        <taxon>Amphioxiformes</taxon>
        <taxon>Branchiostomatidae</taxon>
        <taxon>Branchiostoma</taxon>
    </lineage>
</organism>
<reference evidence="11" key="2">
    <citation type="journal article" date="2020" name="Nat. Ecol. Evol.">
        <title>Deeply conserved synteny resolves early events in vertebrate evolution.</title>
        <authorList>
            <person name="Simakov O."/>
            <person name="Marletaz F."/>
            <person name="Yue J.X."/>
            <person name="O'Connell B."/>
            <person name="Jenkins J."/>
            <person name="Brandt A."/>
            <person name="Calef R."/>
            <person name="Tung C.H."/>
            <person name="Huang T.K."/>
            <person name="Schmutz J."/>
            <person name="Satoh N."/>
            <person name="Yu J.K."/>
            <person name="Putnam N.H."/>
            <person name="Green R.E."/>
            <person name="Rokhsar D.S."/>
        </authorList>
    </citation>
    <scope>NUCLEOTIDE SEQUENCE [LARGE SCALE GENOMIC DNA]</scope>
    <source>
        <strain evidence="11">S238N-H82</strain>
    </source>
</reference>
<dbReference type="InterPro" id="IPR020846">
    <property type="entry name" value="MFS_dom"/>
</dbReference>
<reference evidence="10" key="1">
    <citation type="journal article" date="2008" name="Nature">
        <title>The amphioxus genome and the evolution of the chordate karyotype.</title>
        <authorList>
            <consortium name="US DOE Joint Genome Institute (JGI-PGF)"/>
            <person name="Putnam N.H."/>
            <person name="Butts T."/>
            <person name="Ferrier D.E.K."/>
            <person name="Furlong R.F."/>
            <person name="Hellsten U."/>
            <person name="Kawashima T."/>
            <person name="Robinson-Rechavi M."/>
            <person name="Shoguchi E."/>
            <person name="Terry A."/>
            <person name="Yu J.-K."/>
            <person name="Benito-Gutierrez E.L."/>
            <person name="Dubchak I."/>
            <person name="Garcia-Fernandez J."/>
            <person name="Gibson-Brown J.J."/>
            <person name="Grigoriev I.V."/>
            <person name="Horton A.C."/>
            <person name="de Jong P.J."/>
            <person name="Jurka J."/>
            <person name="Kapitonov V.V."/>
            <person name="Kohara Y."/>
            <person name="Kuroki Y."/>
            <person name="Lindquist E."/>
            <person name="Lucas S."/>
            <person name="Osoegawa K."/>
            <person name="Pennacchio L.A."/>
            <person name="Salamov A.A."/>
            <person name="Satou Y."/>
            <person name="Sauka-Spengler T."/>
            <person name="Schmutz J."/>
            <person name="Shin-I T."/>
            <person name="Toyoda A."/>
            <person name="Bronner-Fraser M."/>
            <person name="Fujiyama A."/>
            <person name="Holland L.Z."/>
            <person name="Holland P.W.H."/>
            <person name="Satoh N."/>
            <person name="Rokhsar D.S."/>
        </authorList>
    </citation>
    <scope>NUCLEOTIDE SEQUENCE [LARGE SCALE GENOMIC DNA]</scope>
    <source>
        <strain evidence="10">S238N-H82</strain>
        <tissue evidence="10">Testes</tissue>
    </source>
</reference>
<dbReference type="RefSeq" id="XP_035673488.1">
    <property type="nucleotide sequence ID" value="XM_035817595.1"/>
</dbReference>
<evidence type="ECO:0000256" key="5">
    <source>
        <dbReference type="ARBA" id="ARBA00022989"/>
    </source>
</evidence>
<dbReference type="KEGG" id="bfo:118413931"/>
<dbReference type="GO" id="GO:0050803">
    <property type="term" value="P:regulation of synapse structure or activity"/>
    <property type="evidence" value="ECO:0000318"/>
    <property type="project" value="GO_Central"/>
</dbReference>
<feature type="region of interest" description="Disordered" evidence="7">
    <location>
        <begin position="501"/>
        <end position="530"/>
    </location>
</feature>
<feature type="region of interest" description="Disordered" evidence="7">
    <location>
        <begin position="458"/>
        <end position="485"/>
    </location>
</feature>
<keyword evidence="6 8" id="KW-0472">Membrane</keyword>
<dbReference type="Proteomes" id="UP000001554">
    <property type="component" value="Chromosome 4"/>
</dbReference>
<sequence>MPSLDLPVLPKPRVPKRYVVAGLVYLGILCQYSMRRNLDVAIVAMVNTTSEDQLDTSGADPPAKPEFDWSQTMIGVLFGCFYWGYILTKLLGGYLSYRFSPVRVLEGSVFIGSIIHIIQPPAARLSVGTFIFTIFLQGCSEGMTMPSAFSVLGAWSQHAEKSRLSSVVFAGQYIGMAIGTAATGAITNKLGWAGSFYIFGLLGVTWGIIADLFIRELSLEIAPENPEDDSFLGDDTDRHSVSAKTRPPPKVRPPVPWKRLLTSPPVYSIVLCQVCLKVATHLMLIYAPLYYVHSFHIDANLTGILVGLPPLISGVCMPLSGILADSRYGRQTRSTTVVRKALTTVGFLGLAACYILLAISTSLGMSLASFCAAGAFVAVSMGGGFNVNPLDLSPSFAGLIGGISTSCSHLAGSIWVVIVGVLTKHKTNHEWSLVFTVVACLLVAAAIIYLVFGSGEEQPWSRGEPDKKTLTFASPQGPPDMKNGFTRATLTVQGHVEEDYTVHDDFTRSSDEEELPLSEEDGKVKRFDGR</sequence>
<dbReference type="SUPFAM" id="SSF103473">
    <property type="entry name" value="MFS general substrate transporter"/>
    <property type="match status" value="1"/>
</dbReference>
<dbReference type="InterPro" id="IPR050382">
    <property type="entry name" value="MFS_Na/Anion_cotransporter"/>
</dbReference>
<dbReference type="OrthoDB" id="2985014at2759"/>
<evidence type="ECO:0000313" key="10">
    <source>
        <dbReference type="EMBL" id="EEN64552.1"/>
    </source>
</evidence>
<dbReference type="FunFam" id="1.20.1250.20:FF:000003">
    <property type="entry name" value="Solute carrier family 17 member 3"/>
    <property type="match status" value="1"/>
</dbReference>
<feature type="transmembrane region" description="Helical" evidence="8">
    <location>
        <begin position="301"/>
        <end position="324"/>
    </location>
</feature>
<dbReference type="PANTHER" id="PTHR11662:SF456">
    <property type="entry name" value="VESICULAR GLUTAMATE TRANSPORTER, ISOFORM A"/>
    <property type="match status" value="1"/>
</dbReference>
<proteinExistence type="predicted"/>
<dbReference type="GO" id="GO:0005313">
    <property type="term" value="F:L-glutamate transmembrane transporter activity"/>
    <property type="evidence" value="ECO:0000318"/>
    <property type="project" value="GO_Central"/>
</dbReference>
<feature type="compositionally biased region" description="Basic and acidic residues" evidence="7">
    <location>
        <begin position="520"/>
        <end position="530"/>
    </location>
</feature>
<keyword evidence="4" id="KW-0769">Symport</keyword>
<evidence type="ECO:0000259" key="9">
    <source>
        <dbReference type="PROSITE" id="PS50850"/>
    </source>
</evidence>
<dbReference type="PROSITE" id="PS50850">
    <property type="entry name" value="MFS"/>
    <property type="match status" value="1"/>
</dbReference>
<keyword evidence="5 8" id="KW-1133">Transmembrane helix</keyword>
<dbReference type="FunFam" id="1.20.1250.20:FF:000423">
    <property type="entry name" value="Putative inorganic phosphate cotransporter-like Protein"/>
    <property type="match status" value="1"/>
</dbReference>
<dbReference type="STRING" id="7739.C3Y519"/>
<feature type="domain" description="Major facilitator superfamily (MFS) profile" evidence="9">
    <location>
        <begin position="25"/>
        <end position="457"/>
    </location>
</feature>
<dbReference type="GO" id="GO:0060076">
    <property type="term" value="C:excitatory synapse"/>
    <property type="evidence" value="ECO:0000318"/>
    <property type="project" value="GO_Central"/>
</dbReference>
<dbReference type="GO" id="GO:0030672">
    <property type="term" value="C:synaptic vesicle membrane"/>
    <property type="evidence" value="ECO:0000318"/>
    <property type="project" value="GO_Central"/>
</dbReference>
<feature type="transmembrane region" description="Helical" evidence="8">
    <location>
        <begin position="266"/>
        <end position="289"/>
    </location>
</feature>
<gene>
    <name evidence="12" type="primary">LOC118413931</name>
    <name evidence="10" type="ORF">BRAFLDRAFT_126620</name>
</gene>
<dbReference type="InParanoid" id="C3Y519"/>